<dbReference type="AlphaFoldDB" id="A0A3D9FPN7"/>
<gene>
    <name evidence="3" type="ORF">BD847_3697</name>
</gene>
<dbReference type="SUPFAM" id="SSF53474">
    <property type="entry name" value="alpha/beta-Hydrolases"/>
    <property type="match status" value="1"/>
</dbReference>
<feature type="signal peptide" evidence="1">
    <location>
        <begin position="1"/>
        <end position="19"/>
    </location>
</feature>
<evidence type="ECO:0000259" key="2">
    <source>
        <dbReference type="Pfam" id="PF02129"/>
    </source>
</evidence>
<dbReference type="Gene3D" id="3.40.50.1820">
    <property type="entry name" value="alpha/beta hydrolase"/>
    <property type="match status" value="1"/>
</dbReference>
<dbReference type="Proteomes" id="UP000257004">
    <property type="component" value="Unassembled WGS sequence"/>
</dbReference>
<comment type="caution">
    <text evidence="3">The sequence shown here is derived from an EMBL/GenBank/DDBJ whole genome shotgun (WGS) entry which is preliminary data.</text>
</comment>
<dbReference type="OrthoDB" id="9809549at2"/>
<sequence>MKKLLLLTTLLFAFTKVSAQDITGKWYGVLKVQGIQLSLVFNISKTNNGFSSTMDSPDQKAFGIPASSTSFENSLLKIAVANAGLEYEGVLEKDNNIVGTLKQAGQTFPINLSKEKIESEKPQRPQEPVKPYPYYSEDISFENKKAGITLAGTLTLPKKDGVFPAVILISGSGPQNRDEEILNHKPFLVLSDYLTKNGIAVLRFDDRGTALSTGDFKSAITPDFASDVEAGLAFLLSRKEINPKKIGLIGHSEGGLIAPMVASKSKDIAFIVLLAGPGLQGDQILLLQQRLIAKANGKSDSEIQNGEEQNKKAFAIINKYKNPEELKTEITNYITEVSKNAPDKPQNMTMEEFIQLQINNILNPWMINFLRYDPKPTLEKVKCPVLALNGSKDLQVPPKENLEAIQKYVGGNGNKNVTVKEIPNLNHLFQECTTGAPREYSEITQTISPIALNEILQWIQFQVK</sequence>
<feature type="domain" description="Xaa-Pro dipeptidyl-peptidase-like" evidence="2">
    <location>
        <begin position="147"/>
        <end position="403"/>
    </location>
</feature>
<keyword evidence="1" id="KW-0732">Signal</keyword>
<dbReference type="InterPro" id="IPR000383">
    <property type="entry name" value="Xaa-Pro-like_dom"/>
</dbReference>
<feature type="chain" id="PRO_5017759543" description="Xaa-Pro dipeptidyl-peptidase-like domain-containing protein" evidence="1">
    <location>
        <begin position="20"/>
        <end position="464"/>
    </location>
</feature>
<keyword evidence="4" id="KW-1185">Reference proteome</keyword>
<evidence type="ECO:0000313" key="4">
    <source>
        <dbReference type="Proteomes" id="UP000257004"/>
    </source>
</evidence>
<dbReference type="Pfam" id="PF02129">
    <property type="entry name" value="Peptidase_S15"/>
    <property type="match status" value="1"/>
</dbReference>
<dbReference type="RefSeq" id="WP_115889639.1">
    <property type="nucleotide sequence ID" value="NZ_QRDQ01000011.1"/>
</dbReference>
<dbReference type="PANTHER" id="PTHR43265:SF1">
    <property type="entry name" value="ESTERASE ESTD"/>
    <property type="match status" value="1"/>
</dbReference>
<dbReference type="PANTHER" id="PTHR43265">
    <property type="entry name" value="ESTERASE ESTD"/>
    <property type="match status" value="1"/>
</dbReference>
<accession>A0A3D9FPN7</accession>
<dbReference type="InterPro" id="IPR029058">
    <property type="entry name" value="AB_hydrolase_fold"/>
</dbReference>
<dbReference type="EMBL" id="QRDQ01000011">
    <property type="protein sequence ID" value="RED22189.1"/>
    <property type="molecule type" value="Genomic_DNA"/>
</dbReference>
<organism evidence="3 4">
    <name type="scientific">Flavobacterium cutihirudinis</name>
    <dbReference type="NCBI Taxonomy" id="1265740"/>
    <lineage>
        <taxon>Bacteria</taxon>
        <taxon>Pseudomonadati</taxon>
        <taxon>Bacteroidota</taxon>
        <taxon>Flavobacteriia</taxon>
        <taxon>Flavobacteriales</taxon>
        <taxon>Flavobacteriaceae</taxon>
        <taxon>Flavobacterium</taxon>
    </lineage>
</organism>
<evidence type="ECO:0000256" key="1">
    <source>
        <dbReference type="SAM" id="SignalP"/>
    </source>
</evidence>
<dbReference type="GO" id="GO:0052689">
    <property type="term" value="F:carboxylic ester hydrolase activity"/>
    <property type="evidence" value="ECO:0007669"/>
    <property type="project" value="TreeGrafter"/>
</dbReference>
<protein>
    <recommendedName>
        <fullName evidence="2">Xaa-Pro dipeptidyl-peptidase-like domain-containing protein</fullName>
    </recommendedName>
</protein>
<reference evidence="3 4" key="1">
    <citation type="submission" date="2018-07" db="EMBL/GenBank/DDBJ databases">
        <title>Genomic Encyclopedia of Archaeal and Bacterial Type Strains, Phase II (KMG-II): from individual species to whole genera.</title>
        <authorList>
            <person name="Goeker M."/>
        </authorList>
    </citation>
    <scope>NUCLEOTIDE SEQUENCE [LARGE SCALE GENOMIC DNA]</scope>
    <source>
        <strain evidence="3 4">DSM 25795</strain>
    </source>
</reference>
<name>A0A3D9FPN7_9FLAO</name>
<evidence type="ECO:0000313" key="3">
    <source>
        <dbReference type="EMBL" id="RED22189.1"/>
    </source>
</evidence>
<proteinExistence type="predicted"/>
<dbReference type="InterPro" id="IPR053145">
    <property type="entry name" value="AB_hydrolase_Est10"/>
</dbReference>